<keyword evidence="3" id="KW-1185">Reference proteome</keyword>
<evidence type="ECO:0000313" key="3">
    <source>
        <dbReference type="Proteomes" id="UP000659654"/>
    </source>
</evidence>
<protein>
    <submittedName>
        <fullName evidence="1">(pine wood nematode) hypothetical protein</fullName>
    </submittedName>
</protein>
<name>A0A1I7S2C4_BURXY</name>
<proteinExistence type="predicted"/>
<dbReference type="Proteomes" id="UP000659654">
    <property type="component" value="Unassembled WGS sequence"/>
</dbReference>
<dbReference type="Proteomes" id="UP000095284">
    <property type="component" value="Unplaced"/>
</dbReference>
<accession>A0A1I7S2C4</accession>
<reference evidence="4" key="1">
    <citation type="submission" date="2016-11" db="UniProtKB">
        <authorList>
            <consortium name="WormBaseParasite"/>
        </authorList>
    </citation>
    <scope>IDENTIFICATION</scope>
</reference>
<dbReference type="Proteomes" id="UP000582659">
    <property type="component" value="Unassembled WGS sequence"/>
</dbReference>
<dbReference type="AlphaFoldDB" id="A0A1I7S2C4"/>
<evidence type="ECO:0000313" key="4">
    <source>
        <dbReference type="WBParaSite" id="BXY_0715300.1"/>
    </source>
</evidence>
<organism evidence="2 4">
    <name type="scientific">Bursaphelenchus xylophilus</name>
    <name type="common">Pinewood nematode worm</name>
    <name type="synonym">Aphelenchoides xylophilus</name>
    <dbReference type="NCBI Taxonomy" id="6326"/>
    <lineage>
        <taxon>Eukaryota</taxon>
        <taxon>Metazoa</taxon>
        <taxon>Ecdysozoa</taxon>
        <taxon>Nematoda</taxon>
        <taxon>Chromadorea</taxon>
        <taxon>Rhabditida</taxon>
        <taxon>Tylenchina</taxon>
        <taxon>Tylenchomorpha</taxon>
        <taxon>Aphelenchoidea</taxon>
        <taxon>Aphelenchoididae</taxon>
        <taxon>Bursaphelenchus</taxon>
    </lineage>
</organism>
<evidence type="ECO:0000313" key="2">
    <source>
        <dbReference type="Proteomes" id="UP000095284"/>
    </source>
</evidence>
<dbReference type="EMBL" id="CAJFDI010000004">
    <property type="protein sequence ID" value="CAD5225519.1"/>
    <property type="molecule type" value="Genomic_DNA"/>
</dbReference>
<reference evidence="1" key="2">
    <citation type="submission" date="2020-09" db="EMBL/GenBank/DDBJ databases">
        <authorList>
            <person name="Kikuchi T."/>
        </authorList>
    </citation>
    <scope>NUCLEOTIDE SEQUENCE</scope>
    <source>
        <strain evidence="1">Ka4C1</strain>
    </source>
</reference>
<dbReference type="EMBL" id="CAJFCV020000004">
    <property type="protein sequence ID" value="CAG9114680.1"/>
    <property type="molecule type" value="Genomic_DNA"/>
</dbReference>
<sequence length="370" mass="43074">MRLNTECLLGFIGYYKRFFDSGYYKEGIKELRCKRILRLTRRSRRLFLDDYSHVAIDYCLTCEGKPRVGITLTKDTKKEGENETDELPHIVSYIEPVDILWVIPYIDSLELKEYDGKLISDDVVESESKKSKFDDEERVWKEYEEVTIRLIKSLENVKMKKIACNIGQIKVLSHLLIADAWSVSNDDFTVERNNKLLKVEALSPYKCLGDFLQLAYGTKCDDTEKLEIEILGEYKDCHITDIQKLQEYFPLLRKIKIYWNYESGKLTTSIVEPLMATKFERPMKVTIATDDGRSEDDDIIEMVNLILKWRELDPNVSITLCITDNGGIEDELSEDVLHEFEKIVGLPDSSEYTYKFVGDRLKVIVTEDID</sequence>
<evidence type="ECO:0000313" key="1">
    <source>
        <dbReference type="EMBL" id="CAD5225519.1"/>
    </source>
</evidence>
<gene>
    <name evidence="1" type="ORF">BXYJ_LOCUS8585</name>
</gene>
<dbReference type="WBParaSite" id="BXY_0715300.1">
    <property type="protein sequence ID" value="BXY_0715300.1"/>
    <property type="gene ID" value="BXY_0715300"/>
</dbReference>